<evidence type="ECO:0000313" key="2">
    <source>
        <dbReference type="Proteomes" id="UP000199144"/>
    </source>
</evidence>
<organism evidence="1 2">
    <name type="scientific">Shimia aestuarii</name>
    <dbReference type="NCBI Taxonomy" id="254406"/>
    <lineage>
        <taxon>Bacteria</taxon>
        <taxon>Pseudomonadati</taxon>
        <taxon>Pseudomonadota</taxon>
        <taxon>Alphaproteobacteria</taxon>
        <taxon>Rhodobacterales</taxon>
        <taxon>Roseobacteraceae</taxon>
    </lineage>
</organism>
<dbReference type="RefSeq" id="WP_093097047.1">
    <property type="nucleotide sequence ID" value="NZ_FOTQ01000017.1"/>
</dbReference>
<name>A0A1I4TJ97_9RHOB</name>
<sequence length="113" mass="12801">MKSNTPKPKSPSELKDEVLLSVEEQRGMLLAIIEDFEDHPVEALLSYFDHVGFDIKSVSNVEEFADAWCGFYRIKTGVYDIDRAFEDLARWPPVARAITELALAKCRGLPNDL</sequence>
<protein>
    <submittedName>
        <fullName evidence="1">Uncharacterized protein</fullName>
    </submittedName>
</protein>
<dbReference type="EMBL" id="FOTQ01000017">
    <property type="protein sequence ID" value="SFM76630.1"/>
    <property type="molecule type" value="Genomic_DNA"/>
</dbReference>
<gene>
    <name evidence="1" type="ORF">SAMN04488042_11715</name>
</gene>
<dbReference type="STRING" id="254406.SAMN04488042_11715"/>
<keyword evidence="2" id="KW-1185">Reference proteome</keyword>
<proteinExistence type="predicted"/>
<accession>A0A1I4TJ97</accession>
<dbReference type="Proteomes" id="UP000199144">
    <property type="component" value="Unassembled WGS sequence"/>
</dbReference>
<dbReference type="AlphaFoldDB" id="A0A1I4TJ97"/>
<evidence type="ECO:0000313" key="1">
    <source>
        <dbReference type="EMBL" id="SFM76630.1"/>
    </source>
</evidence>
<dbReference type="OrthoDB" id="7870244at2"/>
<reference evidence="1 2" key="1">
    <citation type="submission" date="2016-10" db="EMBL/GenBank/DDBJ databases">
        <authorList>
            <person name="de Groot N.N."/>
        </authorList>
    </citation>
    <scope>NUCLEOTIDE SEQUENCE [LARGE SCALE GENOMIC DNA]</scope>
    <source>
        <strain evidence="1 2">DSM 15283</strain>
    </source>
</reference>